<comment type="function">
    <text evidence="1">Plays a role in the regulation of neuronal activity.</text>
</comment>
<feature type="transmembrane region" description="Helical" evidence="14">
    <location>
        <begin position="21"/>
        <end position="46"/>
    </location>
</feature>
<protein>
    <recommendedName>
        <fullName evidence="4">Macoilin</fullName>
    </recommendedName>
    <alternativeName>
        <fullName evidence="12">Transmembrane protein 57</fullName>
    </alternativeName>
</protein>
<evidence type="ECO:0000256" key="14">
    <source>
        <dbReference type="SAM" id="Phobius"/>
    </source>
</evidence>
<keyword evidence="15" id="KW-1185">Reference proteome</keyword>
<dbReference type="Pfam" id="PF09726">
    <property type="entry name" value="Macoilin"/>
    <property type="match status" value="2"/>
</dbReference>
<evidence type="ECO:0000256" key="3">
    <source>
        <dbReference type="ARBA" id="ARBA00004269"/>
    </source>
</evidence>
<keyword evidence="7" id="KW-0256">Endoplasmic reticulum</keyword>
<dbReference type="GO" id="GO:0031965">
    <property type="term" value="C:nuclear membrane"/>
    <property type="evidence" value="ECO:0007669"/>
    <property type="project" value="UniProtKB-SubCell"/>
</dbReference>
<keyword evidence="9 14" id="KW-0472">Membrane</keyword>
<accession>A0AA85FUS0</accession>
<dbReference type="AlphaFoldDB" id="A0AA85FUS0"/>
<evidence type="ECO:0000256" key="2">
    <source>
        <dbReference type="ARBA" id="ARBA00004232"/>
    </source>
</evidence>
<evidence type="ECO:0000256" key="12">
    <source>
        <dbReference type="ARBA" id="ARBA00031129"/>
    </source>
</evidence>
<reference evidence="16" key="2">
    <citation type="submission" date="2023-11" db="UniProtKB">
        <authorList>
            <consortium name="WormBaseParasite"/>
        </authorList>
    </citation>
    <scope>IDENTIFICATION</scope>
</reference>
<feature type="transmembrane region" description="Helical" evidence="14">
    <location>
        <begin position="78"/>
        <end position="101"/>
    </location>
</feature>
<name>A0AA85FUS0_9TREM</name>
<dbReference type="PANTHER" id="PTHR47464:SF2">
    <property type="entry name" value="MACOILIN"/>
    <property type="match status" value="1"/>
</dbReference>
<dbReference type="WBParaSite" id="SRDH1_6570.1">
    <property type="protein sequence ID" value="SRDH1_6570.1"/>
    <property type="gene ID" value="SRDH1_6570"/>
</dbReference>
<evidence type="ECO:0000256" key="10">
    <source>
        <dbReference type="ARBA" id="ARBA00023180"/>
    </source>
</evidence>
<dbReference type="PANTHER" id="PTHR47464">
    <property type="entry name" value="MACOILIN"/>
    <property type="match status" value="1"/>
</dbReference>
<evidence type="ECO:0000256" key="4">
    <source>
        <dbReference type="ARBA" id="ARBA00021882"/>
    </source>
</evidence>
<feature type="region of interest" description="Disordered" evidence="13">
    <location>
        <begin position="340"/>
        <end position="370"/>
    </location>
</feature>
<keyword evidence="11" id="KW-0539">Nucleus</keyword>
<organism evidence="15 16">
    <name type="scientific">Schistosoma rodhaini</name>
    <dbReference type="NCBI Taxonomy" id="6188"/>
    <lineage>
        <taxon>Eukaryota</taxon>
        <taxon>Metazoa</taxon>
        <taxon>Spiralia</taxon>
        <taxon>Lophotrochozoa</taxon>
        <taxon>Platyhelminthes</taxon>
        <taxon>Trematoda</taxon>
        <taxon>Digenea</taxon>
        <taxon>Strigeidida</taxon>
        <taxon>Schistosomatoidea</taxon>
        <taxon>Schistosomatidae</taxon>
        <taxon>Schistosoma</taxon>
    </lineage>
</organism>
<keyword evidence="8 14" id="KW-1133">Transmembrane helix</keyword>
<evidence type="ECO:0000256" key="8">
    <source>
        <dbReference type="ARBA" id="ARBA00022989"/>
    </source>
</evidence>
<feature type="compositionally biased region" description="Basic and acidic residues" evidence="13">
    <location>
        <begin position="357"/>
        <end position="370"/>
    </location>
</feature>
<evidence type="ECO:0000256" key="5">
    <source>
        <dbReference type="ARBA" id="ARBA00022553"/>
    </source>
</evidence>
<dbReference type="GO" id="GO:0030867">
    <property type="term" value="C:rough endoplasmic reticulum membrane"/>
    <property type="evidence" value="ECO:0007669"/>
    <property type="project" value="UniProtKB-SubCell"/>
</dbReference>
<comment type="subcellular location">
    <subcellularLocation>
        <location evidence="2">Nucleus membrane</location>
        <topology evidence="2">Multi-pass membrane protein</topology>
    </subcellularLocation>
    <subcellularLocation>
        <location evidence="3">Rough endoplasmic reticulum membrane</location>
        <topology evidence="3">Multi-pass membrane protein</topology>
    </subcellularLocation>
</comment>
<keyword evidence="5" id="KW-0597">Phosphoprotein</keyword>
<sequence>MPTRRKNVDLNRLKRSCKRSKVFELLSLAYVQYLLVFIIWGVLFVVNQSTDMRFEYFWPVWLSVCSIHDSLKFQGLQYTIVFIIILITIDLICFFLVPVSWVYTFGSVHVWVYILRHTDQGLCFLTLSLCFVFIYFEFSLYSKATKPTHGIYVFRPFAAHSIGYSVVCVGFSVKRYLDINYRDFKRMNVRRQNYMHFRILYEALPPSSVNDNAYVQHSLDYFHKDSIEVHEVVLSNDFSSDFSSRSVFILFRFGQSCFGRLARWAFSYFRSIDKQYLDFDSRTARFNHSSTTIVNGVISNTYVTDAGRRRTIQCLDSSLSGSQIGRRYTTENPVNLYPNSKPTVNGCVPKQSNSGKPVRERGAKEDPVTRLESNVRRLRSELQSMRGLETQLRNQLNSLQHDDHLNRLSLSNQRQENEGISSRISKLANKCRTERINLNTIEQNLGEEVRLRQLVEAQLTEIGVIPVRSFVGSNNPNSVFSNSTEKSIPTSMSLIQASSNNDSSSNPNVLILQPSESEKIMGNYCCRLRQLLESKIYALRLTVKYRENLTLASKMHHSGQLVSECLTNTNLKVVDTSNYDSSVHQYDSQSLSCRLQSGHFITKDVYCCILNSNVENLHNVAIISQHTSTNNHRHAFLENCFNLANEKRERLANKLRTENWQKQELLTLYHTSVREITELNKTLKQRDLQILELTMKIEQLECLPKSTSRCNPVSQAGYIATTAALTEPLSDSVDDPTKFCLDDRQFPSNKQRDMSSLLSTYNIGQLFTSTSTNTLGNMLIHSASAKHGNSGSDNTVLQTSRLCASAIPSITSFTNFASYNYPAIYAHTTDHYKDKQNLIFTGPVTSTFHTNLSSSCLLTSRICSSFSSSSSSSSNMSCVVHADVQTVNNYKESSVITSISSSCPIVHQRHHLK</sequence>
<evidence type="ECO:0000256" key="13">
    <source>
        <dbReference type="SAM" id="MobiDB-lite"/>
    </source>
</evidence>
<reference evidence="15" key="1">
    <citation type="submission" date="2022-06" db="EMBL/GenBank/DDBJ databases">
        <authorList>
            <person name="Berger JAMES D."/>
            <person name="Berger JAMES D."/>
        </authorList>
    </citation>
    <scope>NUCLEOTIDE SEQUENCE [LARGE SCALE GENOMIC DNA]</scope>
</reference>
<keyword evidence="10" id="KW-0325">Glycoprotein</keyword>
<feature type="transmembrane region" description="Helical" evidence="14">
    <location>
        <begin position="122"/>
        <end position="141"/>
    </location>
</feature>
<dbReference type="InterPro" id="IPR019130">
    <property type="entry name" value="Macoilin"/>
</dbReference>
<evidence type="ECO:0000313" key="15">
    <source>
        <dbReference type="Proteomes" id="UP000050792"/>
    </source>
</evidence>
<evidence type="ECO:0000256" key="1">
    <source>
        <dbReference type="ARBA" id="ARBA00003440"/>
    </source>
</evidence>
<dbReference type="Proteomes" id="UP000050792">
    <property type="component" value="Unassembled WGS sequence"/>
</dbReference>
<dbReference type="GO" id="GO:0023041">
    <property type="term" value="P:neuronal signal transduction"/>
    <property type="evidence" value="ECO:0007669"/>
    <property type="project" value="InterPro"/>
</dbReference>
<evidence type="ECO:0000313" key="16">
    <source>
        <dbReference type="WBParaSite" id="SRDH1_6570.1"/>
    </source>
</evidence>
<keyword evidence="6 14" id="KW-0812">Transmembrane</keyword>
<evidence type="ECO:0000256" key="11">
    <source>
        <dbReference type="ARBA" id="ARBA00023242"/>
    </source>
</evidence>
<evidence type="ECO:0000256" key="6">
    <source>
        <dbReference type="ARBA" id="ARBA00022692"/>
    </source>
</evidence>
<evidence type="ECO:0000256" key="7">
    <source>
        <dbReference type="ARBA" id="ARBA00022824"/>
    </source>
</evidence>
<proteinExistence type="predicted"/>
<evidence type="ECO:0000256" key="9">
    <source>
        <dbReference type="ARBA" id="ARBA00023136"/>
    </source>
</evidence>